<dbReference type="GO" id="GO:0043565">
    <property type="term" value="F:sequence-specific DNA binding"/>
    <property type="evidence" value="ECO:0007669"/>
    <property type="project" value="InterPro"/>
</dbReference>
<dbReference type="OrthoDB" id="9797531at2"/>
<evidence type="ECO:0000256" key="2">
    <source>
        <dbReference type="SAM" id="Coils"/>
    </source>
</evidence>
<dbReference type="InterPro" id="IPR055247">
    <property type="entry name" value="InsJ-like_HTH"/>
</dbReference>
<dbReference type="KEGG" id="amij:EQM06_03855"/>
<dbReference type="SUPFAM" id="SSF46689">
    <property type="entry name" value="Homeodomain-like"/>
    <property type="match status" value="1"/>
</dbReference>
<dbReference type="InterPro" id="IPR036388">
    <property type="entry name" value="WH-like_DNA-bd_sf"/>
</dbReference>
<dbReference type="Proteomes" id="UP000287601">
    <property type="component" value="Chromosome"/>
</dbReference>
<evidence type="ECO:0000313" key="5">
    <source>
        <dbReference type="Proteomes" id="UP000287601"/>
    </source>
</evidence>
<evidence type="ECO:0000259" key="3">
    <source>
        <dbReference type="Pfam" id="PF13518"/>
    </source>
</evidence>
<proteinExistence type="inferred from homology"/>
<dbReference type="PANTHER" id="PTHR33795:SF1">
    <property type="entry name" value="INSERTION ELEMENT IS150 PROTEIN INSJ"/>
    <property type="match status" value="1"/>
</dbReference>
<dbReference type="Gene3D" id="1.10.10.10">
    <property type="entry name" value="Winged helix-like DNA-binding domain superfamily/Winged helix DNA-binding domain"/>
    <property type="match status" value="2"/>
</dbReference>
<organism evidence="4 5">
    <name type="scientific">Aminipila luticellarii</name>
    <dbReference type="NCBI Taxonomy" id="2507160"/>
    <lineage>
        <taxon>Bacteria</taxon>
        <taxon>Bacillati</taxon>
        <taxon>Bacillota</taxon>
        <taxon>Clostridia</taxon>
        <taxon>Peptostreptococcales</taxon>
        <taxon>Anaerovoracaceae</taxon>
        <taxon>Aminipila</taxon>
    </lineage>
</organism>
<feature type="domain" description="Insertion element IS150 protein InsJ-like helix-turn-helix" evidence="3">
    <location>
        <begin position="135"/>
        <end position="185"/>
    </location>
</feature>
<gene>
    <name evidence="4" type="ORF">EQM06_03855</name>
</gene>
<keyword evidence="5" id="KW-1185">Reference proteome</keyword>
<name>A0A410PU41_9FIRM</name>
<dbReference type="InterPro" id="IPR009057">
    <property type="entry name" value="Homeodomain-like_sf"/>
</dbReference>
<dbReference type="EMBL" id="CP035281">
    <property type="protein sequence ID" value="QAT42430.1"/>
    <property type="molecule type" value="Genomic_DNA"/>
</dbReference>
<dbReference type="InterPro" id="IPR010921">
    <property type="entry name" value="Trp_repressor/repl_initiator"/>
</dbReference>
<dbReference type="AlphaFoldDB" id="A0A410PU41"/>
<keyword evidence="2" id="KW-0175">Coiled coil</keyword>
<feature type="coiled-coil region" evidence="2">
    <location>
        <begin position="188"/>
        <end position="225"/>
    </location>
</feature>
<dbReference type="InterPro" id="IPR052057">
    <property type="entry name" value="IS150/IS1296_orfA-like"/>
</dbReference>
<reference evidence="4 5" key="1">
    <citation type="submission" date="2019-01" db="EMBL/GenBank/DDBJ databases">
        <title>Draft genomes of a novel of Aminipila strains.</title>
        <authorList>
            <person name="Ma S."/>
        </authorList>
    </citation>
    <scope>NUCLEOTIDE SEQUENCE [LARGE SCALE GENOMIC DNA]</scope>
    <source>
        <strain evidence="5">JN-39</strain>
    </source>
</reference>
<evidence type="ECO:0000256" key="1">
    <source>
        <dbReference type="ARBA" id="ARBA00038232"/>
    </source>
</evidence>
<sequence length="228" mass="27050">MSRKSSYTVEEKIKACTDYLSGFKSAIQIAIELNMGKHGRGVVRGWVKKYEAYGASVFINKARNNYYSQEFKERVVKEYLNGTNSPNELVIKYNIPSRTTLIRWIKMYNNHIELKEYDPKPEVYMVDTLKTTFEERIEIIKYCLAQGRDIKGTAAKYGCKYAQLYQWVRKYEAEGQTALIDKRGKCKQEDKLSDLEKAERKIAQLEREKEEYRKKYELLKKAEERERW</sequence>
<protein>
    <submittedName>
        <fullName evidence="4">Transposase</fullName>
    </submittedName>
</protein>
<dbReference type="PANTHER" id="PTHR33795">
    <property type="entry name" value="INSERTION ELEMENT IS150 PROTEIN INSJ"/>
    <property type="match status" value="1"/>
</dbReference>
<dbReference type="Pfam" id="PF13518">
    <property type="entry name" value="HTH_28"/>
    <property type="match status" value="1"/>
</dbReference>
<dbReference type="SUPFAM" id="SSF48295">
    <property type="entry name" value="TrpR-like"/>
    <property type="match status" value="2"/>
</dbReference>
<evidence type="ECO:0000313" key="4">
    <source>
        <dbReference type="EMBL" id="QAT42430.1"/>
    </source>
</evidence>
<accession>A0A410PU41</accession>
<comment type="similarity">
    <text evidence="1">Belongs to the IS150/IS1296 orfA family.</text>
</comment>
<dbReference type="RefSeq" id="WP_128745080.1">
    <property type="nucleotide sequence ID" value="NZ_CP035281.1"/>
</dbReference>